<dbReference type="AlphaFoldDB" id="A0A7S2V200"/>
<evidence type="ECO:0000256" key="3">
    <source>
        <dbReference type="PROSITE-ProRule" id="PRU00339"/>
    </source>
</evidence>
<dbReference type="SUPFAM" id="SSF48452">
    <property type="entry name" value="TPR-like"/>
    <property type="match status" value="1"/>
</dbReference>
<dbReference type="EMBL" id="HBHR01017055">
    <property type="protein sequence ID" value="CAD9868320.1"/>
    <property type="molecule type" value="Transcribed_RNA"/>
</dbReference>
<dbReference type="GO" id="GO:0051879">
    <property type="term" value="F:Hsp90 protein binding"/>
    <property type="evidence" value="ECO:0007669"/>
    <property type="project" value="TreeGrafter"/>
</dbReference>
<evidence type="ECO:0000256" key="1">
    <source>
        <dbReference type="ARBA" id="ARBA00022737"/>
    </source>
</evidence>
<keyword evidence="2 3" id="KW-0802">TPR repeat</keyword>
<accession>A0A7S2V200</accession>
<dbReference type="Pfam" id="PF13414">
    <property type="entry name" value="TPR_11"/>
    <property type="match status" value="1"/>
</dbReference>
<dbReference type="PANTHER" id="PTHR22904">
    <property type="entry name" value="TPR REPEAT CONTAINING PROTEIN"/>
    <property type="match status" value="1"/>
</dbReference>
<name>A0A7S2V200_9STRA</name>
<dbReference type="InterPro" id="IPR019734">
    <property type="entry name" value="TPR_rpt"/>
</dbReference>
<dbReference type="InterPro" id="IPR011990">
    <property type="entry name" value="TPR-like_helical_dom_sf"/>
</dbReference>
<dbReference type="PROSITE" id="PS50293">
    <property type="entry name" value="TPR_REGION"/>
    <property type="match status" value="1"/>
</dbReference>
<proteinExistence type="predicted"/>
<gene>
    <name evidence="4" type="ORF">FJAP1339_LOCUS8519</name>
</gene>
<protein>
    <submittedName>
        <fullName evidence="4">Uncharacterized protein</fullName>
    </submittedName>
</protein>
<organism evidence="4">
    <name type="scientific">Fibrocapsa japonica</name>
    <dbReference type="NCBI Taxonomy" id="94617"/>
    <lineage>
        <taxon>Eukaryota</taxon>
        <taxon>Sar</taxon>
        <taxon>Stramenopiles</taxon>
        <taxon>Ochrophyta</taxon>
        <taxon>Raphidophyceae</taxon>
        <taxon>Chattonellales</taxon>
        <taxon>Chattonellaceae</taxon>
        <taxon>Fibrocapsa</taxon>
    </lineage>
</organism>
<dbReference type="SMART" id="SM00028">
    <property type="entry name" value="TPR"/>
    <property type="match status" value="4"/>
</dbReference>
<dbReference type="PROSITE" id="PS50005">
    <property type="entry name" value="TPR"/>
    <property type="match status" value="1"/>
</dbReference>
<sequence length="177" mass="19750">MPNAAAEAKKAEGNNFFKRGDYDNAIKLYSQAIEIDPSNHAYWSNRSASYAGLGQYEQAAEDGMQCIRVNKQFIKGYFRAATAQQNLGQNDAALQTVKAGLAIDSSNADLKRMQKELEEAVRVKKVQVLVKQAQEELECSDFGKCLRTVDQGLRLDAGNADLERIKAQAEPRFERQE</sequence>
<dbReference type="Gene3D" id="1.25.40.10">
    <property type="entry name" value="Tetratricopeptide repeat domain"/>
    <property type="match status" value="1"/>
</dbReference>
<dbReference type="PANTHER" id="PTHR22904:SF523">
    <property type="entry name" value="STRESS-INDUCED-PHOSPHOPROTEIN 1"/>
    <property type="match status" value="1"/>
</dbReference>
<evidence type="ECO:0000256" key="2">
    <source>
        <dbReference type="ARBA" id="ARBA00022803"/>
    </source>
</evidence>
<evidence type="ECO:0000313" key="4">
    <source>
        <dbReference type="EMBL" id="CAD9868320.1"/>
    </source>
</evidence>
<reference evidence="4" key="1">
    <citation type="submission" date="2021-01" db="EMBL/GenBank/DDBJ databases">
        <authorList>
            <person name="Corre E."/>
            <person name="Pelletier E."/>
            <person name="Niang G."/>
            <person name="Scheremetjew M."/>
            <person name="Finn R."/>
            <person name="Kale V."/>
            <person name="Holt S."/>
            <person name="Cochrane G."/>
            <person name="Meng A."/>
            <person name="Brown T."/>
            <person name="Cohen L."/>
        </authorList>
    </citation>
    <scope>NUCLEOTIDE SEQUENCE</scope>
    <source>
        <strain evidence="4">CCMP1661</strain>
    </source>
</reference>
<feature type="repeat" description="TPR" evidence="3">
    <location>
        <begin position="6"/>
        <end position="39"/>
    </location>
</feature>
<keyword evidence="1" id="KW-0677">Repeat</keyword>